<dbReference type="GO" id="GO:0090168">
    <property type="term" value="P:Golgi reassembly"/>
    <property type="evidence" value="ECO:0007669"/>
    <property type="project" value="TreeGrafter"/>
</dbReference>
<dbReference type="PROSITE" id="PS50802">
    <property type="entry name" value="OTU"/>
    <property type="match status" value="1"/>
</dbReference>
<dbReference type="GO" id="GO:0035871">
    <property type="term" value="P:protein K11-linked deubiquitination"/>
    <property type="evidence" value="ECO:0007669"/>
    <property type="project" value="TreeGrafter"/>
</dbReference>
<dbReference type="Pfam" id="PF19437">
    <property type="entry name" value="VCIP135_N"/>
    <property type="match status" value="1"/>
</dbReference>
<keyword evidence="2" id="KW-1185">Reference proteome</keyword>
<organism evidence="1 2">
    <name type="scientific">Paramuricea clavata</name>
    <name type="common">Red gorgonian</name>
    <name type="synonym">Violescent sea-whip</name>
    <dbReference type="NCBI Taxonomy" id="317549"/>
    <lineage>
        <taxon>Eukaryota</taxon>
        <taxon>Metazoa</taxon>
        <taxon>Cnidaria</taxon>
        <taxon>Anthozoa</taxon>
        <taxon>Octocorallia</taxon>
        <taxon>Malacalcyonacea</taxon>
        <taxon>Plexauridae</taxon>
        <taxon>Paramuricea</taxon>
    </lineage>
</organism>
<dbReference type="GO" id="GO:0016320">
    <property type="term" value="P:endoplasmic reticulum membrane fusion"/>
    <property type="evidence" value="ECO:0007669"/>
    <property type="project" value="TreeGrafter"/>
</dbReference>
<gene>
    <name evidence="1" type="ORF">PACLA_8A032324</name>
</gene>
<dbReference type="Pfam" id="PF02338">
    <property type="entry name" value="OTU"/>
    <property type="match status" value="1"/>
</dbReference>
<sequence length="602" mass="67162">MAEEQEGQVKMFCGACPDSHCGNLLYFMSHVNSEVECSDCGQKHNPNSLLNVKESTDSNLAVGNLLKSILLSNTAAKKGSELVKVRGLSNFHCKIISPLLTSYGMDKKTGKAKLLSELGQAEVFNCAVFGNRAFLIEKEHLDTPGYGRDDTGSLGYLNDTLGMIEKANGGDCLVPLHSDGDGHCLVHAISRAVVGRELLWHSLRQNLRDHLQQENVKYQELFRDFLDTNEWDEIINEADPNYHPPTNEPFGLRNIHVFGLANVLHRPIILLDSLEGMQSSGDYSGIFLPVLVPPEECKSQGSLNKPLAIAWSSLARNHYVPLVGIRDSTPPKIPRSLLPKAWGVPNELVSTYIEFDENGGCEIGGSRSLQDGYVQRLVSAMNELFFEKHEVSPELVADVNQFVFKPSNAVGISIPEIIEFTQNAVESESLFRCLSCQALKEVKDIWPRSWREPGGRWYTRAQESNEGLIANAVYMFTEAQGVTRQVSADGSVRYMNGDRTSTQSNNSKGCTCGFKHFWDGNEYDNVPKVIDVSLEWNGKKIEEQVFWFDNESDPSLNSNVYEMATSVVQKHFPGEFGSETVVRRVVDKILRETELKKNEEGM</sequence>
<evidence type="ECO:0000313" key="1">
    <source>
        <dbReference type="EMBL" id="CAB4002089.1"/>
    </source>
</evidence>
<dbReference type="Gene3D" id="3.90.70.80">
    <property type="match status" value="1"/>
</dbReference>
<protein>
    <submittedName>
        <fullName evidence="1">Uncharacterized protein</fullName>
    </submittedName>
</protein>
<dbReference type="GO" id="GO:0071108">
    <property type="term" value="P:protein K48-linked deubiquitination"/>
    <property type="evidence" value="ECO:0007669"/>
    <property type="project" value="TreeGrafter"/>
</dbReference>
<reference evidence="1" key="1">
    <citation type="submission" date="2020-04" db="EMBL/GenBank/DDBJ databases">
        <authorList>
            <person name="Alioto T."/>
            <person name="Alioto T."/>
            <person name="Gomez Garrido J."/>
        </authorList>
    </citation>
    <scope>NUCLEOTIDE SEQUENCE</scope>
    <source>
        <strain evidence="1">A484AB</strain>
    </source>
</reference>
<accession>A0A6S7HCW0</accession>
<dbReference type="EMBL" id="CACRXK020004254">
    <property type="protein sequence ID" value="CAB4002089.1"/>
    <property type="molecule type" value="Genomic_DNA"/>
</dbReference>
<dbReference type="InterPro" id="IPR045827">
    <property type="entry name" value="VCPIP1_N"/>
</dbReference>
<dbReference type="PANTHER" id="PTHR14843:SF2">
    <property type="entry name" value="DEUBIQUITINATING PROTEIN VCPIP1"/>
    <property type="match status" value="1"/>
</dbReference>
<dbReference type="PANTHER" id="PTHR14843">
    <property type="entry name" value="DEUBIQUITINATING PROTEIN VCIP135"/>
    <property type="match status" value="1"/>
</dbReference>
<name>A0A6S7HCW0_PARCT</name>
<dbReference type="InterPro" id="IPR003323">
    <property type="entry name" value="OTU_dom"/>
</dbReference>
<dbReference type="Proteomes" id="UP001152795">
    <property type="component" value="Unassembled WGS sequence"/>
</dbReference>
<evidence type="ECO:0000313" key="2">
    <source>
        <dbReference type="Proteomes" id="UP001152795"/>
    </source>
</evidence>
<proteinExistence type="predicted"/>
<dbReference type="GO" id="GO:0016567">
    <property type="term" value="P:protein ubiquitination"/>
    <property type="evidence" value="ECO:0007669"/>
    <property type="project" value="InterPro"/>
</dbReference>
<dbReference type="OrthoDB" id="10012024at2759"/>
<dbReference type="InterPro" id="IPR039087">
    <property type="entry name" value="VCPIP1"/>
</dbReference>
<dbReference type="AlphaFoldDB" id="A0A6S7HCW0"/>
<dbReference type="CDD" id="cd22769">
    <property type="entry name" value="OTU_VCIP135"/>
    <property type="match status" value="1"/>
</dbReference>
<dbReference type="GO" id="GO:0004843">
    <property type="term" value="F:cysteine-type deubiquitinase activity"/>
    <property type="evidence" value="ECO:0007669"/>
    <property type="project" value="InterPro"/>
</dbReference>
<comment type="caution">
    <text evidence="1">The sequence shown here is derived from an EMBL/GenBank/DDBJ whole genome shotgun (WGS) entry which is preliminary data.</text>
</comment>